<evidence type="ECO:0000256" key="1">
    <source>
        <dbReference type="SAM" id="MobiDB-lite"/>
    </source>
</evidence>
<protein>
    <submittedName>
        <fullName evidence="3">Uncharacterized protein</fullName>
    </submittedName>
</protein>
<keyword evidence="2" id="KW-1133">Transmembrane helix</keyword>
<evidence type="ECO:0000256" key="2">
    <source>
        <dbReference type="SAM" id="Phobius"/>
    </source>
</evidence>
<dbReference type="KEGG" id="sbat:G4Z16_17400"/>
<dbReference type="RefSeq" id="WP_197351687.1">
    <property type="nucleotide sequence ID" value="NZ_CP048882.1"/>
</dbReference>
<proteinExistence type="predicted"/>
<accession>A0A7T1WST7</accession>
<dbReference type="AlphaFoldDB" id="A0A7T1WST7"/>
<name>A0A7T1WST7_9ACTN</name>
<evidence type="ECO:0000313" key="4">
    <source>
        <dbReference type="Proteomes" id="UP000595046"/>
    </source>
</evidence>
<evidence type="ECO:0000313" key="3">
    <source>
        <dbReference type="EMBL" id="QPP07884.1"/>
    </source>
</evidence>
<feature type="compositionally biased region" description="Basic and acidic residues" evidence="1">
    <location>
        <begin position="52"/>
        <end position="75"/>
    </location>
</feature>
<feature type="region of interest" description="Disordered" evidence="1">
    <location>
        <begin position="36"/>
        <end position="75"/>
    </location>
</feature>
<dbReference type="EMBL" id="CP048882">
    <property type="protein sequence ID" value="QPP07884.1"/>
    <property type="molecule type" value="Genomic_DNA"/>
</dbReference>
<keyword evidence="4" id="KW-1185">Reference proteome</keyword>
<gene>
    <name evidence="3" type="ORF">G4Z16_17400</name>
</gene>
<organism evidence="3 4">
    <name type="scientific">Streptomyces bathyalis</name>
    <dbReference type="NCBI Taxonomy" id="2710756"/>
    <lineage>
        <taxon>Bacteria</taxon>
        <taxon>Bacillati</taxon>
        <taxon>Actinomycetota</taxon>
        <taxon>Actinomycetes</taxon>
        <taxon>Kitasatosporales</taxon>
        <taxon>Streptomycetaceae</taxon>
        <taxon>Streptomyces</taxon>
    </lineage>
</organism>
<keyword evidence="2" id="KW-0472">Membrane</keyword>
<dbReference type="Proteomes" id="UP000595046">
    <property type="component" value="Chromosome"/>
</dbReference>
<sequence length="75" mass="8266">MLDILVTVGVILVLIALAALLLHLINTHHEQRIAATHYERFHPGDPPPTATDRGEETARGEGPEQRDREGPERGP</sequence>
<keyword evidence="2" id="KW-0812">Transmembrane</keyword>
<feature type="transmembrane region" description="Helical" evidence="2">
    <location>
        <begin position="6"/>
        <end position="25"/>
    </location>
</feature>
<reference evidence="4" key="1">
    <citation type="submission" date="2020-02" db="EMBL/GenBank/DDBJ databases">
        <title>Streptomyces sp. ASO4wet.</title>
        <authorList>
            <person name="Risdian C."/>
            <person name="Landwehr W."/>
            <person name="Schupp P."/>
            <person name="Wink J."/>
        </authorList>
    </citation>
    <scope>NUCLEOTIDE SEQUENCE [LARGE SCALE GENOMIC DNA]</scope>
    <source>
        <strain evidence="4">ASO4wet</strain>
    </source>
</reference>